<evidence type="ECO:0000313" key="3">
    <source>
        <dbReference type="Proteomes" id="UP000054324"/>
    </source>
</evidence>
<name>A0A074ZLF5_OPIVI</name>
<accession>A0A074ZLF5</accession>
<protein>
    <submittedName>
        <fullName evidence="2">Uncharacterized protein</fullName>
    </submittedName>
</protein>
<proteinExistence type="predicted"/>
<gene>
    <name evidence="2" type="ORF">T265_14475</name>
</gene>
<sequence length="160" mass="18770">ETTHKVAENSSTAHDRLRPSWGSSGCRSPRVSVNLMIYLNPNWNVFEKYTHLQINLVFTRNYTESLVYANLEFSAFFLSYELTIIVTSGEEVQKDYSNQSDVHVDKEWENYQKKYTHLQINLVFTRGSTDAYDILQPNVLHTGHFMIQLARYSRYRSIFS</sequence>
<dbReference type="STRING" id="6198.A0A074ZLF5"/>
<evidence type="ECO:0000256" key="1">
    <source>
        <dbReference type="SAM" id="MobiDB-lite"/>
    </source>
</evidence>
<dbReference type="RefSeq" id="XP_009172088.1">
    <property type="nucleotide sequence ID" value="XM_009173824.1"/>
</dbReference>
<organism evidence="2 3">
    <name type="scientific">Opisthorchis viverrini</name>
    <name type="common">Southeast Asian liver fluke</name>
    <dbReference type="NCBI Taxonomy" id="6198"/>
    <lineage>
        <taxon>Eukaryota</taxon>
        <taxon>Metazoa</taxon>
        <taxon>Spiralia</taxon>
        <taxon>Lophotrochozoa</taxon>
        <taxon>Platyhelminthes</taxon>
        <taxon>Trematoda</taxon>
        <taxon>Digenea</taxon>
        <taxon>Opisthorchiida</taxon>
        <taxon>Opisthorchiata</taxon>
        <taxon>Opisthorchiidae</taxon>
        <taxon>Opisthorchis</taxon>
    </lineage>
</organism>
<reference evidence="2 3" key="1">
    <citation type="submission" date="2013-11" db="EMBL/GenBank/DDBJ databases">
        <title>Opisthorchis viverrini - life in the bile duct.</title>
        <authorList>
            <person name="Young N.D."/>
            <person name="Nagarajan N."/>
            <person name="Lin S.J."/>
            <person name="Korhonen P.K."/>
            <person name="Jex A.R."/>
            <person name="Hall R.S."/>
            <person name="Safavi-Hemami H."/>
            <person name="Kaewkong W."/>
            <person name="Bertrand D."/>
            <person name="Gao S."/>
            <person name="Seet Q."/>
            <person name="Wongkham S."/>
            <person name="Teh B.T."/>
            <person name="Wongkham C."/>
            <person name="Intapan P.M."/>
            <person name="Maleewong W."/>
            <person name="Yang X."/>
            <person name="Hu M."/>
            <person name="Wang Z."/>
            <person name="Hofmann A."/>
            <person name="Sternberg P.W."/>
            <person name="Tan P."/>
            <person name="Wang J."/>
            <person name="Gasser R.B."/>
        </authorList>
    </citation>
    <scope>NUCLEOTIDE SEQUENCE [LARGE SCALE GENOMIC DNA]</scope>
</reference>
<dbReference type="KEGG" id="ovi:T265_14475"/>
<dbReference type="Proteomes" id="UP000054324">
    <property type="component" value="Unassembled WGS sequence"/>
</dbReference>
<feature type="non-terminal residue" evidence="2">
    <location>
        <position position="1"/>
    </location>
</feature>
<dbReference type="OrthoDB" id="9990008at2759"/>
<evidence type="ECO:0000313" key="2">
    <source>
        <dbReference type="EMBL" id="KER24170.1"/>
    </source>
</evidence>
<dbReference type="EMBL" id="KL596820">
    <property type="protein sequence ID" value="KER24170.1"/>
    <property type="molecule type" value="Genomic_DNA"/>
</dbReference>
<keyword evidence="3" id="KW-1185">Reference proteome</keyword>
<dbReference type="CTD" id="20328641"/>
<feature type="region of interest" description="Disordered" evidence="1">
    <location>
        <begin position="1"/>
        <end position="25"/>
    </location>
</feature>
<dbReference type="GeneID" id="20328641"/>
<feature type="compositionally biased region" description="Basic and acidic residues" evidence="1">
    <location>
        <begin position="1"/>
        <end position="18"/>
    </location>
</feature>
<dbReference type="AlphaFoldDB" id="A0A074ZLF5"/>